<keyword evidence="14" id="KW-0812">Transmembrane</keyword>
<keyword evidence="16" id="KW-1185">Reference proteome</keyword>
<keyword evidence="7" id="KW-0479">Metal-binding</keyword>
<evidence type="ECO:0000256" key="8">
    <source>
        <dbReference type="ARBA" id="ARBA00022729"/>
    </source>
</evidence>
<dbReference type="InterPro" id="IPR033113">
    <property type="entry name" value="PLA2_histidine"/>
</dbReference>
<dbReference type="STRING" id="3750.A0A498I8M8"/>
<dbReference type="AlphaFoldDB" id="A0A498I8M8"/>
<dbReference type="GO" id="GO:0012505">
    <property type="term" value="C:endomembrane system"/>
    <property type="evidence" value="ECO:0007669"/>
    <property type="project" value="UniProtKB-ARBA"/>
</dbReference>
<evidence type="ECO:0000313" key="15">
    <source>
        <dbReference type="EMBL" id="RXH78534.1"/>
    </source>
</evidence>
<evidence type="ECO:0000256" key="9">
    <source>
        <dbReference type="ARBA" id="ARBA00022801"/>
    </source>
</evidence>
<dbReference type="GO" id="GO:0050482">
    <property type="term" value="P:arachidonate secretion"/>
    <property type="evidence" value="ECO:0007669"/>
    <property type="project" value="InterPro"/>
</dbReference>
<dbReference type="Proteomes" id="UP000290289">
    <property type="component" value="Chromosome 13"/>
</dbReference>
<dbReference type="InterPro" id="IPR036444">
    <property type="entry name" value="PLipase_A2_dom_sf"/>
</dbReference>
<dbReference type="GO" id="GO:0008289">
    <property type="term" value="F:lipid binding"/>
    <property type="evidence" value="ECO:0007669"/>
    <property type="project" value="TreeGrafter"/>
</dbReference>
<evidence type="ECO:0000256" key="10">
    <source>
        <dbReference type="ARBA" id="ARBA00022837"/>
    </source>
</evidence>
<evidence type="ECO:0000256" key="3">
    <source>
        <dbReference type="ARBA" id="ARBA00004613"/>
    </source>
</evidence>
<dbReference type="EMBL" id="RDQH01000339">
    <property type="protein sequence ID" value="RXH78534.1"/>
    <property type="molecule type" value="Genomic_DNA"/>
</dbReference>
<keyword evidence="12" id="KW-0443">Lipid metabolism</keyword>
<dbReference type="GO" id="GO:0016042">
    <property type="term" value="P:lipid catabolic process"/>
    <property type="evidence" value="ECO:0007669"/>
    <property type="project" value="UniProtKB-KW"/>
</dbReference>
<dbReference type="GO" id="GO:0005509">
    <property type="term" value="F:calcium ion binding"/>
    <property type="evidence" value="ECO:0007669"/>
    <property type="project" value="InterPro"/>
</dbReference>
<evidence type="ECO:0000256" key="1">
    <source>
        <dbReference type="ARBA" id="ARBA00001604"/>
    </source>
</evidence>
<reference evidence="15 16" key="1">
    <citation type="submission" date="2018-10" db="EMBL/GenBank/DDBJ databases">
        <title>A high-quality apple genome assembly.</title>
        <authorList>
            <person name="Hu J."/>
        </authorList>
    </citation>
    <scope>NUCLEOTIDE SEQUENCE [LARGE SCALE GENOMIC DNA]</scope>
    <source>
        <strain evidence="16">cv. HFTH1</strain>
        <tissue evidence="15">Young leaf</tissue>
    </source>
</reference>
<evidence type="ECO:0000256" key="5">
    <source>
        <dbReference type="ARBA" id="ARBA00013278"/>
    </source>
</evidence>
<gene>
    <name evidence="15" type="ORF">DVH24_002052</name>
</gene>
<keyword evidence="11" id="KW-0442">Lipid degradation</keyword>
<dbReference type="GO" id="GO:0006644">
    <property type="term" value="P:phospholipid metabolic process"/>
    <property type="evidence" value="ECO:0007669"/>
    <property type="project" value="InterPro"/>
</dbReference>
<comment type="caution">
    <text evidence="15">The sequence shown here is derived from an EMBL/GenBank/DDBJ whole genome shotgun (WGS) entry which is preliminary data.</text>
</comment>
<comment type="catalytic activity">
    <reaction evidence="1">
        <text>a 1,2-diacyl-sn-glycero-3-phosphocholine + H2O = a 1-acyl-sn-glycero-3-phosphocholine + a fatty acid + H(+)</text>
        <dbReference type="Rhea" id="RHEA:15801"/>
        <dbReference type="ChEBI" id="CHEBI:15377"/>
        <dbReference type="ChEBI" id="CHEBI:15378"/>
        <dbReference type="ChEBI" id="CHEBI:28868"/>
        <dbReference type="ChEBI" id="CHEBI:57643"/>
        <dbReference type="ChEBI" id="CHEBI:58168"/>
        <dbReference type="EC" id="3.1.1.4"/>
    </reaction>
</comment>
<dbReference type="InterPro" id="IPR001211">
    <property type="entry name" value="PLA2"/>
</dbReference>
<dbReference type="GO" id="GO:0005576">
    <property type="term" value="C:extracellular region"/>
    <property type="evidence" value="ECO:0007669"/>
    <property type="project" value="UniProtKB-SubCell"/>
</dbReference>
<evidence type="ECO:0000256" key="13">
    <source>
        <dbReference type="ARBA" id="ARBA00023157"/>
    </source>
</evidence>
<dbReference type="CDD" id="cd04706">
    <property type="entry name" value="PLA2_plant"/>
    <property type="match status" value="1"/>
</dbReference>
<keyword evidence="14" id="KW-1133">Transmembrane helix</keyword>
<evidence type="ECO:0000256" key="6">
    <source>
        <dbReference type="ARBA" id="ARBA00022525"/>
    </source>
</evidence>
<keyword evidence="14" id="KW-0472">Membrane</keyword>
<keyword evidence="13" id="KW-1015">Disulfide bond</keyword>
<feature type="transmembrane region" description="Helical" evidence="14">
    <location>
        <begin position="78"/>
        <end position="102"/>
    </location>
</feature>
<feature type="transmembrane region" description="Helical" evidence="14">
    <location>
        <begin position="12"/>
        <end position="29"/>
    </location>
</feature>
<comment type="subcellular location">
    <subcellularLocation>
        <location evidence="3">Secreted</location>
    </subcellularLocation>
</comment>
<organism evidence="15 16">
    <name type="scientific">Malus domestica</name>
    <name type="common">Apple</name>
    <name type="synonym">Pyrus malus</name>
    <dbReference type="NCBI Taxonomy" id="3750"/>
    <lineage>
        <taxon>Eukaryota</taxon>
        <taxon>Viridiplantae</taxon>
        <taxon>Streptophyta</taxon>
        <taxon>Embryophyta</taxon>
        <taxon>Tracheophyta</taxon>
        <taxon>Spermatophyta</taxon>
        <taxon>Magnoliopsida</taxon>
        <taxon>eudicotyledons</taxon>
        <taxon>Gunneridae</taxon>
        <taxon>Pentapetalae</taxon>
        <taxon>rosids</taxon>
        <taxon>fabids</taxon>
        <taxon>Rosales</taxon>
        <taxon>Rosaceae</taxon>
        <taxon>Amygdaloideae</taxon>
        <taxon>Maleae</taxon>
        <taxon>Malus</taxon>
    </lineage>
</organism>
<keyword evidence="8" id="KW-0732">Signal</keyword>
<evidence type="ECO:0000256" key="14">
    <source>
        <dbReference type="SAM" id="Phobius"/>
    </source>
</evidence>
<dbReference type="Gene3D" id="1.20.90.10">
    <property type="entry name" value="Phospholipase A2 domain"/>
    <property type="match status" value="1"/>
</dbReference>
<comment type="similarity">
    <text evidence="4">Belongs to the phospholipase A2 family.</text>
</comment>
<accession>A0A498I8M8</accession>
<name>A0A498I8M8_MALDO</name>
<keyword evidence="10" id="KW-0106">Calcium</keyword>
<dbReference type="PROSITE" id="PS00118">
    <property type="entry name" value="PA2_HIS"/>
    <property type="match status" value="1"/>
</dbReference>
<dbReference type="FunFam" id="1.20.90.10:FF:000005">
    <property type="entry name" value="Secretory phospholipase A2"/>
    <property type="match status" value="1"/>
</dbReference>
<dbReference type="SUPFAM" id="SSF48619">
    <property type="entry name" value="Phospholipase A2, PLA2"/>
    <property type="match status" value="1"/>
</dbReference>
<comment type="cofactor">
    <cofactor evidence="2">
        <name>Ca(2+)</name>
        <dbReference type="ChEBI" id="CHEBI:29108"/>
    </cofactor>
</comment>
<proteinExistence type="inferred from homology"/>
<evidence type="ECO:0000256" key="11">
    <source>
        <dbReference type="ARBA" id="ARBA00022963"/>
    </source>
</evidence>
<evidence type="ECO:0000256" key="4">
    <source>
        <dbReference type="ARBA" id="ARBA00007056"/>
    </source>
</evidence>
<dbReference type="GO" id="GO:0004623">
    <property type="term" value="F:phospholipase A2 activity"/>
    <property type="evidence" value="ECO:0007669"/>
    <property type="project" value="UniProtKB-EC"/>
</dbReference>
<evidence type="ECO:0000256" key="2">
    <source>
        <dbReference type="ARBA" id="ARBA00001913"/>
    </source>
</evidence>
<dbReference type="PANTHER" id="PTHR11716:SF47">
    <property type="entry name" value="PHOSPHOLIPASE A2-ALPHA"/>
    <property type="match status" value="1"/>
</dbReference>
<dbReference type="PANTHER" id="PTHR11716">
    <property type="entry name" value="PHOSPHOLIPASE A2 FAMILY MEMBER"/>
    <property type="match status" value="1"/>
</dbReference>
<dbReference type="EC" id="3.1.1.4" evidence="5"/>
<keyword evidence="9" id="KW-0378">Hydrolase</keyword>
<protein>
    <recommendedName>
        <fullName evidence="5">phospholipase A2</fullName>
        <ecNumber evidence="5">3.1.1.4</ecNumber>
    </recommendedName>
</protein>
<sequence length="237" mass="25925">MTIAGTTSSDTMGLKGGVILLGFIAFALFSCVDGLSGGEHLLGEVVRRSMAENDTAWVSSKHFSKTKPSNFSAFLAEVLYPTMVFNQSLKFVLALSFLVLYFNSINLHALNIGVQATDASIVLSKDCSRQCESEFCTVPPFLRYGKYCGLLYSGCPGEQPCDGLDACCMKHDNCVQSKNNDYLSSECSQTFLNCMAEFKNKRGKTFKGNKCHVEDVVEVITLVMEAALVAGRYLHKP</sequence>
<keyword evidence="6" id="KW-0964">Secreted</keyword>
<evidence type="ECO:0000256" key="12">
    <source>
        <dbReference type="ARBA" id="ARBA00023098"/>
    </source>
</evidence>
<evidence type="ECO:0000313" key="16">
    <source>
        <dbReference type="Proteomes" id="UP000290289"/>
    </source>
</evidence>
<evidence type="ECO:0000256" key="7">
    <source>
        <dbReference type="ARBA" id="ARBA00022723"/>
    </source>
</evidence>